<dbReference type="Proteomes" id="UP000050996">
    <property type="component" value="Unassembled WGS sequence"/>
</dbReference>
<accession>A0A0Q3QSB5</accession>
<keyword evidence="2" id="KW-1185">Reference proteome</keyword>
<dbReference type="AlphaFoldDB" id="A0A0Q3QSB5"/>
<dbReference type="STRING" id="1637975.AN957_22415"/>
<evidence type="ECO:0000313" key="1">
    <source>
        <dbReference type="EMBL" id="KQL21049.1"/>
    </source>
</evidence>
<proteinExistence type="predicted"/>
<evidence type="ECO:0000313" key="2">
    <source>
        <dbReference type="Proteomes" id="UP000050996"/>
    </source>
</evidence>
<protein>
    <submittedName>
        <fullName evidence="1">Uncharacterized protein</fullName>
    </submittedName>
</protein>
<dbReference type="RefSeq" id="WP_053477824.1">
    <property type="nucleotide sequence ID" value="NZ_CP041305.1"/>
</dbReference>
<sequence length="78" mass="8994">MIKKKIMISILIFSILFSYAWVLDLNGKRDFYLSEAEGIVEVFDGEIIPIRSAPEVEVVEKQKVKAFGPREYIRIQSS</sequence>
<reference evidence="1 2" key="1">
    <citation type="submission" date="2015-09" db="EMBL/GenBank/DDBJ databases">
        <title>Genome sequencing project for genomic taxonomy and phylogenomics of Bacillus-like bacteria.</title>
        <authorList>
            <person name="Liu B."/>
            <person name="Wang J."/>
            <person name="Zhu Y."/>
            <person name="Liu G."/>
            <person name="Chen Q."/>
            <person name="Chen Z."/>
            <person name="Lan J."/>
            <person name="Che J."/>
            <person name="Ge C."/>
            <person name="Shi H."/>
            <person name="Pan Z."/>
            <person name="Liu X."/>
        </authorList>
    </citation>
    <scope>NUCLEOTIDE SEQUENCE [LARGE SCALE GENOMIC DNA]</scope>
    <source>
        <strain evidence="1 2">FJAT-18043</strain>
    </source>
</reference>
<comment type="caution">
    <text evidence="1">The sequence shown here is derived from an EMBL/GenBank/DDBJ whole genome shotgun (WGS) entry which is preliminary data.</text>
</comment>
<dbReference type="PATRIC" id="fig|1637975.4.peg.4474"/>
<organism evidence="1 2">
    <name type="scientific">Cytobacillus solani</name>
    <dbReference type="NCBI Taxonomy" id="1637975"/>
    <lineage>
        <taxon>Bacteria</taxon>
        <taxon>Bacillati</taxon>
        <taxon>Bacillota</taxon>
        <taxon>Bacilli</taxon>
        <taxon>Bacillales</taxon>
        <taxon>Bacillaceae</taxon>
        <taxon>Cytobacillus</taxon>
    </lineage>
</organism>
<name>A0A0Q3QSB5_9BACI</name>
<dbReference type="EMBL" id="LJIX01000006">
    <property type="protein sequence ID" value="KQL21049.1"/>
    <property type="molecule type" value="Genomic_DNA"/>
</dbReference>
<gene>
    <name evidence="1" type="ORF">AN957_22415</name>
</gene>